<evidence type="ECO:0000313" key="3">
    <source>
        <dbReference type="Proteomes" id="UP000707138"/>
    </source>
</evidence>
<comment type="caution">
    <text evidence="2">The sequence shown here is derived from an EMBL/GenBank/DDBJ whole genome shotgun (WGS) entry which is preliminary data.</text>
</comment>
<dbReference type="EMBL" id="JACJLA010000006">
    <property type="protein sequence ID" value="MBM6912625.1"/>
    <property type="molecule type" value="Genomic_DNA"/>
</dbReference>
<protein>
    <recommendedName>
        <fullName evidence="1">Helix-turn-helix domain-containing protein</fullName>
    </recommendedName>
</protein>
<feature type="domain" description="Helix-turn-helix" evidence="1">
    <location>
        <begin position="109"/>
        <end position="169"/>
    </location>
</feature>
<evidence type="ECO:0000313" key="2">
    <source>
        <dbReference type="EMBL" id="MBM6912625.1"/>
    </source>
</evidence>
<reference evidence="2 3" key="1">
    <citation type="journal article" date="2021" name="Sci. Rep.">
        <title>The distribution of antibiotic resistance genes in chicken gut microbiota commensals.</title>
        <authorList>
            <person name="Juricova H."/>
            <person name="Matiasovicova J."/>
            <person name="Kubasova T."/>
            <person name="Cejkova D."/>
            <person name="Rychlik I."/>
        </authorList>
    </citation>
    <scope>NUCLEOTIDE SEQUENCE [LARGE SCALE GENOMIC DNA]</scope>
    <source>
        <strain evidence="2 3">An537</strain>
    </source>
</reference>
<name>A0ABS2GH24_9FIRM</name>
<organism evidence="2 3">
    <name type="scientific">Veillonella magna</name>
    <dbReference type="NCBI Taxonomy" id="464322"/>
    <lineage>
        <taxon>Bacteria</taxon>
        <taxon>Bacillati</taxon>
        <taxon>Bacillota</taxon>
        <taxon>Negativicutes</taxon>
        <taxon>Veillonellales</taxon>
        <taxon>Veillonellaceae</taxon>
        <taxon>Veillonella</taxon>
    </lineage>
</organism>
<gene>
    <name evidence="2" type="ORF">H6A01_04710</name>
</gene>
<dbReference type="RefSeq" id="WP_205087718.1">
    <property type="nucleotide sequence ID" value="NZ_DAWDCS010000001.1"/>
</dbReference>
<keyword evidence="3" id="KW-1185">Reference proteome</keyword>
<accession>A0ABS2GH24</accession>
<dbReference type="InterPro" id="IPR045403">
    <property type="entry name" value="HTH_59_Firmicutes_type"/>
</dbReference>
<sequence length="355" mass="40118">MREYRCDTERIKRMYKDIAVAVSEAIQYKDINVYDKIQLVVIDDVVTDWYGPDAFTGKRPVPPADSLAREFYEARYEYEKRFFEESSTSHAVSLALLKGTVEATEQDMLAHVLTDSEAARLWGVGLTAVIRACQSGKGDEHSFRPTECRDSMGTWLVTEAAMNRVFGKRRSVYDGERPYLTDMAVEEAGALLRRLSPDEYMPLLKKACDDLENGKEKQLVDDLAALGAITGVALQTVTYLRDNFEANSKLFWDFLEVLVTADETRRAEGAMWDGVSLQLLRVAPTVTTPTTDNELLDAYDEAVLDEHGFRAEVKERQGQHYDDGKVDEQGLTDDISYEELMSKVVDSDLSDLIKK</sequence>
<evidence type="ECO:0000259" key="1">
    <source>
        <dbReference type="Pfam" id="PF20038"/>
    </source>
</evidence>
<dbReference type="Proteomes" id="UP000707138">
    <property type="component" value="Unassembled WGS sequence"/>
</dbReference>
<dbReference type="Pfam" id="PF20038">
    <property type="entry name" value="HTH_59"/>
    <property type="match status" value="1"/>
</dbReference>
<proteinExistence type="predicted"/>